<dbReference type="InterPro" id="IPR011333">
    <property type="entry name" value="SKP1/BTB/POZ_sf"/>
</dbReference>
<dbReference type="PANTHER" id="PTHR14499:SF136">
    <property type="entry name" value="GH08630P"/>
    <property type="match status" value="1"/>
</dbReference>
<name>A0A7S1PJW0_ALECA</name>
<evidence type="ECO:0000313" key="3">
    <source>
        <dbReference type="EMBL" id="CAD9088980.1"/>
    </source>
</evidence>
<sequence>MLKASLAPADITQPFVMNSSLAPTPLNVGGQIFMVSRATWMRAGFLATLLADDLGHDMMDTAGNIFIDRDPELFGEVVRLLRGYAFVRHPRLTWQEVRAEADFYQVRSEDIDALAPPPAVVLPPERVTTQVVTLLWVGSNDPRNRWHVSGGRKSLTQDIDASMPGGPGAASTRLEPEILERLGFQKGETTFTLSKTEFTRTVRIAFYEKMGGAISVPVLPEEVHREDHPQWLQITYTHPQ</sequence>
<organism evidence="3">
    <name type="scientific">Alexandrium catenella</name>
    <name type="common">Red tide dinoflagellate</name>
    <name type="synonym">Gonyaulax catenella</name>
    <dbReference type="NCBI Taxonomy" id="2925"/>
    <lineage>
        <taxon>Eukaryota</taxon>
        <taxon>Sar</taxon>
        <taxon>Alveolata</taxon>
        <taxon>Dinophyceae</taxon>
        <taxon>Gonyaulacales</taxon>
        <taxon>Pyrocystaceae</taxon>
        <taxon>Alexandrium</taxon>
    </lineage>
</organism>
<dbReference type="AlphaFoldDB" id="A0A7S1PJW0"/>
<protein>
    <recommendedName>
        <fullName evidence="2">Potassium channel tetramerisation-type BTB domain-containing protein</fullName>
    </recommendedName>
</protein>
<dbReference type="InterPro" id="IPR003131">
    <property type="entry name" value="T1-type_BTB"/>
</dbReference>
<dbReference type="EMBL" id="HBGE01003029">
    <property type="protein sequence ID" value="CAD9088980.1"/>
    <property type="molecule type" value="Transcribed_RNA"/>
</dbReference>
<dbReference type="Pfam" id="PF02214">
    <property type="entry name" value="BTB_2"/>
    <property type="match status" value="1"/>
</dbReference>
<dbReference type="GO" id="GO:0051260">
    <property type="term" value="P:protein homooligomerization"/>
    <property type="evidence" value="ECO:0007669"/>
    <property type="project" value="InterPro"/>
</dbReference>
<accession>A0A7S1PJW0</accession>
<proteinExistence type="predicted"/>
<evidence type="ECO:0000256" key="1">
    <source>
        <dbReference type="SAM" id="MobiDB-lite"/>
    </source>
</evidence>
<dbReference type="Gene3D" id="3.30.710.10">
    <property type="entry name" value="Potassium Channel Kv1.1, Chain A"/>
    <property type="match status" value="1"/>
</dbReference>
<feature type="domain" description="Potassium channel tetramerisation-type BTB" evidence="2">
    <location>
        <begin position="26"/>
        <end position="112"/>
    </location>
</feature>
<dbReference type="PANTHER" id="PTHR14499">
    <property type="entry name" value="POTASSIUM CHANNEL TETRAMERIZATION DOMAIN-CONTAINING"/>
    <property type="match status" value="1"/>
</dbReference>
<dbReference type="CDD" id="cd18316">
    <property type="entry name" value="BTB_POZ_KCTD-like"/>
    <property type="match status" value="1"/>
</dbReference>
<dbReference type="SUPFAM" id="SSF54695">
    <property type="entry name" value="POZ domain"/>
    <property type="match status" value="1"/>
</dbReference>
<feature type="region of interest" description="Disordered" evidence="1">
    <location>
        <begin position="150"/>
        <end position="171"/>
    </location>
</feature>
<reference evidence="3" key="1">
    <citation type="submission" date="2021-01" db="EMBL/GenBank/DDBJ databases">
        <authorList>
            <person name="Corre E."/>
            <person name="Pelletier E."/>
            <person name="Niang G."/>
            <person name="Scheremetjew M."/>
            <person name="Finn R."/>
            <person name="Kale V."/>
            <person name="Holt S."/>
            <person name="Cochrane G."/>
            <person name="Meng A."/>
            <person name="Brown T."/>
            <person name="Cohen L."/>
        </authorList>
    </citation>
    <scope>NUCLEOTIDE SEQUENCE</scope>
    <source>
        <strain evidence="3">OF101</strain>
    </source>
</reference>
<evidence type="ECO:0000259" key="2">
    <source>
        <dbReference type="Pfam" id="PF02214"/>
    </source>
</evidence>
<gene>
    <name evidence="3" type="ORF">ACAT0790_LOCUS1820</name>
</gene>